<feature type="transmembrane region" description="Helical" evidence="15">
    <location>
        <begin position="433"/>
        <end position="454"/>
    </location>
</feature>
<keyword evidence="6 15" id="KW-0812">Transmembrane</keyword>
<feature type="transmembrane region" description="Helical" evidence="15">
    <location>
        <begin position="307"/>
        <end position="330"/>
    </location>
</feature>
<dbReference type="Proteomes" id="UP000009168">
    <property type="component" value="Unassembled WGS sequence"/>
</dbReference>
<evidence type="ECO:0000256" key="5">
    <source>
        <dbReference type="ARBA" id="ARBA00022679"/>
    </source>
</evidence>
<dbReference type="GO" id="GO:0061630">
    <property type="term" value="F:ubiquitin protein ligase activity"/>
    <property type="evidence" value="ECO:0007669"/>
    <property type="project" value="UniProtKB-EC"/>
</dbReference>
<gene>
    <name evidence="17" type="ORF">TTHERM_00081120</name>
</gene>
<dbReference type="InterPro" id="IPR013083">
    <property type="entry name" value="Znf_RING/FYVE/PHD"/>
</dbReference>
<keyword evidence="11" id="KW-0862">Zinc</keyword>
<accession>Q23FK2</accession>
<dbReference type="KEGG" id="tet:TTHERM_00081120"/>
<dbReference type="AlphaFoldDB" id="Q23FK2"/>
<dbReference type="InParanoid" id="Q23FK2"/>
<keyword evidence="10" id="KW-0833">Ubl conjugation pathway</keyword>
<evidence type="ECO:0000256" key="14">
    <source>
        <dbReference type="PROSITE-ProRule" id="PRU00175"/>
    </source>
</evidence>
<keyword evidence="13 15" id="KW-0472">Membrane</keyword>
<feature type="domain" description="RING-type" evidence="16">
    <location>
        <begin position="491"/>
        <end position="562"/>
    </location>
</feature>
<dbReference type="OrthoDB" id="288306at2759"/>
<evidence type="ECO:0000256" key="10">
    <source>
        <dbReference type="ARBA" id="ARBA00022786"/>
    </source>
</evidence>
<evidence type="ECO:0000256" key="15">
    <source>
        <dbReference type="SAM" id="Phobius"/>
    </source>
</evidence>
<dbReference type="PANTHER" id="PTHR22763:SF162">
    <property type="entry name" value="TRANSMEMBRANE E3 UBIQUITIN-PROTEIN LIGASE 1"/>
    <property type="match status" value="1"/>
</dbReference>
<evidence type="ECO:0000313" key="17">
    <source>
        <dbReference type="EMBL" id="EAR95608.3"/>
    </source>
</evidence>
<dbReference type="STRING" id="312017.Q23FK2"/>
<dbReference type="SUPFAM" id="SSF57850">
    <property type="entry name" value="RING/U-box"/>
    <property type="match status" value="1"/>
</dbReference>
<dbReference type="Gene3D" id="3.30.40.10">
    <property type="entry name" value="Zinc/RING finger domain, C3HC4 (zinc finger)"/>
    <property type="match status" value="1"/>
</dbReference>
<dbReference type="PANTHER" id="PTHR22763">
    <property type="entry name" value="RING ZINC FINGER PROTEIN"/>
    <property type="match status" value="1"/>
</dbReference>
<evidence type="ECO:0000256" key="13">
    <source>
        <dbReference type="ARBA" id="ARBA00023136"/>
    </source>
</evidence>
<reference evidence="18" key="1">
    <citation type="journal article" date="2006" name="PLoS Biol.">
        <title>Macronuclear genome sequence of the ciliate Tetrahymena thermophila, a model eukaryote.</title>
        <authorList>
            <person name="Eisen J.A."/>
            <person name="Coyne R.S."/>
            <person name="Wu M."/>
            <person name="Wu D."/>
            <person name="Thiagarajan M."/>
            <person name="Wortman J.R."/>
            <person name="Badger J.H."/>
            <person name="Ren Q."/>
            <person name="Amedeo P."/>
            <person name="Jones K.M."/>
            <person name="Tallon L.J."/>
            <person name="Delcher A.L."/>
            <person name="Salzberg S.L."/>
            <person name="Silva J.C."/>
            <person name="Haas B.J."/>
            <person name="Majoros W.H."/>
            <person name="Farzad M."/>
            <person name="Carlton J.M."/>
            <person name="Smith R.K. Jr."/>
            <person name="Garg J."/>
            <person name="Pearlman R.E."/>
            <person name="Karrer K.M."/>
            <person name="Sun L."/>
            <person name="Manning G."/>
            <person name="Elde N.C."/>
            <person name="Turkewitz A.P."/>
            <person name="Asai D.J."/>
            <person name="Wilkes D.E."/>
            <person name="Wang Y."/>
            <person name="Cai H."/>
            <person name="Collins K."/>
            <person name="Stewart B.A."/>
            <person name="Lee S.R."/>
            <person name="Wilamowska K."/>
            <person name="Weinberg Z."/>
            <person name="Ruzzo W.L."/>
            <person name="Wloga D."/>
            <person name="Gaertig J."/>
            <person name="Frankel J."/>
            <person name="Tsao C.-C."/>
            <person name="Gorovsky M.A."/>
            <person name="Keeling P.J."/>
            <person name="Waller R.F."/>
            <person name="Patron N.J."/>
            <person name="Cherry J.M."/>
            <person name="Stover N.A."/>
            <person name="Krieger C.J."/>
            <person name="del Toro C."/>
            <person name="Ryder H.F."/>
            <person name="Williamson S.C."/>
            <person name="Barbeau R.A."/>
            <person name="Hamilton E.P."/>
            <person name="Orias E."/>
        </authorList>
    </citation>
    <scope>NUCLEOTIDE SEQUENCE [LARGE SCALE GENOMIC DNA]</scope>
    <source>
        <strain evidence="18">SB210</strain>
    </source>
</reference>
<protein>
    <recommendedName>
        <fullName evidence="4">RING-type E3 ubiquitin transferase</fullName>
        <ecNumber evidence="4">2.3.2.27</ecNumber>
    </recommendedName>
</protein>
<dbReference type="Pfam" id="PF13639">
    <property type="entry name" value="zf-RING_2"/>
    <property type="match status" value="1"/>
</dbReference>
<evidence type="ECO:0000259" key="16">
    <source>
        <dbReference type="PROSITE" id="PS50089"/>
    </source>
</evidence>
<dbReference type="InterPro" id="IPR050731">
    <property type="entry name" value="HRD1_E3_ubiq-ligases"/>
</dbReference>
<sequence length="569" mass="66710">MVSQQSVLQGIIVAISLCLAGVAIFSQQIENNSQLIQGIQNGYSTGRNLYGLDDEYESKDFESGYSKLFQYHFKGDWQAKQPINNQANSQMGNSSINVDQQLGFIRKTSGKIYVRFNDLMFSENKMLYIYLYEDEFYDDQRRILIKMPFEVNRLYNQYHQNIAMMMMMDKMMQVDRDDLEVTFESFFYNRDNKKIIYQRMGGNNIDFEKINFHISVEAISKGRILSFTSDLELVTESQVLKNLNFCLFATAISIISLAGSTLLYNKLKQSENEAKNLSLITLGFCTVQDAYLCLVFLWQALSMNKLFIMYTIPALCYFMLSTVFEMRLTVLAWKEKYYYRFSQQNEVKKGIAIFYSLFYLGLFGFFISMSFFFIYDTFVFCLSFFFVPQIVCTAINGNSKKFYNSYVFGILLPRIALPLYMRGCPSNIMNFKPSQEFCVLWVTSFALQIFIMYLQSKFGPRFFIPSIFLPKQYNYNFVYQYNPEEKDTDDCSICLGPLHLNPMEDEPPKDNKKCQINLDQKPSQNTQLIKKKKIYKTPCNHLFHIECLHQWVEVKLECPQCRQNLPTCF</sequence>
<keyword evidence="5" id="KW-0808">Transferase</keyword>
<evidence type="ECO:0000256" key="12">
    <source>
        <dbReference type="ARBA" id="ARBA00022989"/>
    </source>
</evidence>
<keyword evidence="18" id="KW-1185">Reference proteome</keyword>
<dbReference type="InterPro" id="IPR001841">
    <property type="entry name" value="Znf_RING"/>
</dbReference>
<comment type="catalytic activity">
    <reaction evidence="1">
        <text>S-ubiquitinyl-[E2 ubiquitin-conjugating enzyme]-L-cysteine + [acceptor protein]-L-lysine = [E2 ubiquitin-conjugating enzyme]-L-cysteine + N(6)-ubiquitinyl-[acceptor protein]-L-lysine.</text>
        <dbReference type="EC" id="2.3.2.27"/>
    </reaction>
</comment>
<dbReference type="EMBL" id="GG662704">
    <property type="protein sequence ID" value="EAR95608.3"/>
    <property type="molecule type" value="Genomic_DNA"/>
</dbReference>
<name>Q23FK2_TETTS</name>
<keyword evidence="9 14" id="KW-0863">Zinc-finger</keyword>
<evidence type="ECO:0000256" key="6">
    <source>
        <dbReference type="ARBA" id="ARBA00022692"/>
    </source>
</evidence>
<dbReference type="GO" id="GO:0012505">
    <property type="term" value="C:endomembrane system"/>
    <property type="evidence" value="ECO:0007669"/>
    <property type="project" value="UniProtKB-SubCell"/>
</dbReference>
<dbReference type="GeneID" id="7824626"/>
<evidence type="ECO:0000313" key="18">
    <source>
        <dbReference type="Proteomes" id="UP000009168"/>
    </source>
</evidence>
<dbReference type="EC" id="2.3.2.27" evidence="4"/>
<dbReference type="InterPro" id="IPR021319">
    <property type="entry name" value="DUF2921"/>
</dbReference>
<evidence type="ECO:0000256" key="11">
    <source>
        <dbReference type="ARBA" id="ARBA00022833"/>
    </source>
</evidence>
<evidence type="ECO:0000256" key="7">
    <source>
        <dbReference type="ARBA" id="ARBA00022723"/>
    </source>
</evidence>
<comment type="pathway">
    <text evidence="3">Protein modification; protein ubiquitination.</text>
</comment>
<keyword evidence="12 15" id="KW-1133">Transmembrane helix</keyword>
<evidence type="ECO:0000256" key="8">
    <source>
        <dbReference type="ARBA" id="ARBA00022729"/>
    </source>
</evidence>
<evidence type="ECO:0000256" key="2">
    <source>
        <dbReference type="ARBA" id="ARBA00004127"/>
    </source>
</evidence>
<dbReference type="SMART" id="SM00184">
    <property type="entry name" value="RING"/>
    <property type="match status" value="1"/>
</dbReference>
<evidence type="ECO:0000256" key="4">
    <source>
        <dbReference type="ARBA" id="ARBA00012483"/>
    </source>
</evidence>
<proteinExistence type="predicted"/>
<keyword evidence="7" id="KW-0479">Metal-binding</keyword>
<evidence type="ECO:0000256" key="9">
    <source>
        <dbReference type="ARBA" id="ARBA00022771"/>
    </source>
</evidence>
<dbReference type="Pfam" id="PF11145">
    <property type="entry name" value="DUF2921"/>
    <property type="match status" value="1"/>
</dbReference>
<dbReference type="PROSITE" id="PS50089">
    <property type="entry name" value="ZF_RING_2"/>
    <property type="match status" value="1"/>
</dbReference>
<feature type="transmembrane region" description="Helical" evidence="15">
    <location>
        <begin position="277"/>
        <end position="301"/>
    </location>
</feature>
<dbReference type="GO" id="GO:0043161">
    <property type="term" value="P:proteasome-mediated ubiquitin-dependent protein catabolic process"/>
    <property type="evidence" value="ECO:0007669"/>
    <property type="project" value="TreeGrafter"/>
</dbReference>
<dbReference type="GO" id="GO:0008270">
    <property type="term" value="F:zinc ion binding"/>
    <property type="evidence" value="ECO:0007669"/>
    <property type="project" value="UniProtKB-KW"/>
</dbReference>
<feature type="transmembrane region" description="Helical" evidence="15">
    <location>
        <begin position="7"/>
        <end position="25"/>
    </location>
</feature>
<feature type="transmembrane region" description="Helical" evidence="15">
    <location>
        <begin position="247"/>
        <end position="265"/>
    </location>
</feature>
<feature type="transmembrane region" description="Helical" evidence="15">
    <location>
        <begin position="377"/>
        <end position="395"/>
    </location>
</feature>
<evidence type="ECO:0000256" key="1">
    <source>
        <dbReference type="ARBA" id="ARBA00000900"/>
    </source>
</evidence>
<dbReference type="RefSeq" id="XP_001015853.3">
    <property type="nucleotide sequence ID" value="XM_001015853.3"/>
</dbReference>
<comment type="subcellular location">
    <subcellularLocation>
        <location evidence="2">Endomembrane system</location>
        <topology evidence="2">Multi-pass membrane protein</topology>
    </subcellularLocation>
</comment>
<keyword evidence="8" id="KW-0732">Signal</keyword>
<dbReference type="HOGENOM" id="CLU_763946_0_0_1"/>
<organism evidence="17 18">
    <name type="scientific">Tetrahymena thermophila (strain SB210)</name>
    <dbReference type="NCBI Taxonomy" id="312017"/>
    <lineage>
        <taxon>Eukaryota</taxon>
        <taxon>Sar</taxon>
        <taxon>Alveolata</taxon>
        <taxon>Ciliophora</taxon>
        <taxon>Intramacronucleata</taxon>
        <taxon>Oligohymenophorea</taxon>
        <taxon>Hymenostomatida</taxon>
        <taxon>Tetrahymenina</taxon>
        <taxon>Tetrahymenidae</taxon>
        <taxon>Tetrahymena</taxon>
    </lineage>
</organism>
<feature type="transmembrane region" description="Helical" evidence="15">
    <location>
        <begin position="351"/>
        <end position="371"/>
    </location>
</feature>
<evidence type="ECO:0000256" key="3">
    <source>
        <dbReference type="ARBA" id="ARBA00004906"/>
    </source>
</evidence>